<sequence>MDGNVTLAEWVAQIPQVNEASIELAQRHIDSLIKPIGSLGKLEDIAAQLAAIYESKTWQCRRKKLFVLAADHGVFYENVAVTPREVTAIQAVNTVRGVNGVAALASAHNVAIEVIDAGIDSGVLPGITNFKVARGTDNMVQGPAMSRATAEQLILDIANYTEHNVTAEAWQVIGVGELGIANTTAAAAIVACMTGMPVGDVVGLGANLPSSQRPHKVKVVEQALRVNQPNPDDGVDVMAKVGGFELAAMVGVMLGAAKARVPVILDGFLSYAAALVACNIAPQLHRYLIASHLSAEQGSSIALQALGLTPFIDLAMRLGEGSGAVLAMPFLDAARAFYFQMGKLADDGLTLPVPA</sequence>
<accession>A0ABZ0QIK3</accession>
<dbReference type="EC" id="2.4.2.21" evidence="3 9"/>
<evidence type="ECO:0000256" key="7">
    <source>
        <dbReference type="ARBA" id="ARBA00022679"/>
    </source>
</evidence>
<dbReference type="PANTHER" id="PTHR43463:SF1">
    <property type="entry name" value="NICOTINATE-NUCLEOTIDE--DIMETHYLBENZIMIDAZOLE PHOSPHORIBOSYLTRANSFERASE"/>
    <property type="match status" value="1"/>
</dbReference>
<dbReference type="InterPro" id="IPR017846">
    <property type="entry name" value="Nict_dMeBzImd_PRibTrfase_bact"/>
</dbReference>
<evidence type="ECO:0000256" key="5">
    <source>
        <dbReference type="ARBA" id="ARBA00022573"/>
    </source>
</evidence>
<dbReference type="Gene3D" id="3.40.50.10210">
    <property type="match status" value="1"/>
</dbReference>
<dbReference type="NCBIfam" id="TIGR03160">
    <property type="entry name" value="cobT_DBIPRT"/>
    <property type="match status" value="1"/>
</dbReference>
<organism evidence="10 11">
    <name type="scientific">Vibrio porteresiae DSM 19223</name>
    <dbReference type="NCBI Taxonomy" id="1123496"/>
    <lineage>
        <taxon>Bacteria</taxon>
        <taxon>Pseudomonadati</taxon>
        <taxon>Pseudomonadota</taxon>
        <taxon>Gammaproteobacteria</taxon>
        <taxon>Vibrionales</taxon>
        <taxon>Vibrionaceae</taxon>
        <taxon>Vibrio</taxon>
    </lineage>
</organism>
<evidence type="ECO:0000313" key="10">
    <source>
        <dbReference type="EMBL" id="WPC76332.1"/>
    </source>
</evidence>
<reference evidence="10 11" key="1">
    <citation type="submission" date="2023-11" db="EMBL/GenBank/DDBJ databases">
        <title>Plant-associative lifestyle of Vibrio porteresiae and its evolutionary dynamics.</title>
        <authorList>
            <person name="Rameshkumar N."/>
            <person name="Kirti K."/>
        </authorList>
    </citation>
    <scope>NUCLEOTIDE SEQUENCE [LARGE SCALE GENOMIC DNA]</scope>
    <source>
        <strain evidence="10 11">MSSRF30</strain>
    </source>
</reference>
<dbReference type="Gene3D" id="1.10.1610.10">
    <property type="match status" value="1"/>
</dbReference>
<dbReference type="CDD" id="cd02439">
    <property type="entry name" value="DMB-PRT_CobT"/>
    <property type="match status" value="1"/>
</dbReference>
<name>A0ABZ0QIK3_9VIBR</name>
<proteinExistence type="inferred from homology"/>
<evidence type="ECO:0000256" key="9">
    <source>
        <dbReference type="NCBIfam" id="TIGR03160"/>
    </source>
</evidence>
<gene>
    <name evidence="10" type="primary">cobT</name>
    <name evidence="10" type="ORF">R8Z52_17540</name>
</gene>
<evidence type="ECO:0000256" key="2">
    <source>
        <dbReference type="ARBA" id="ARBA00007110"/>
    </source>
</evidence>
<dbReference type="InterPro" id="IPR003200">
    <property type="entry name" value="Nict_dMeBzImd_PRibTrfase"/>
</dbReference>
<comment type="pathway">
    <text evidence="1">Nucleoside biosynthesis; alpha-ribazole biosynthesis; alpha-ribazole from 5,6-dimethylbenzimidazole: step 1/2.</text>
</comment>
<dbReference type="RefSeq" id="WP_261896750.1">
    <property type="nucleotide sequence ID" value="NZ_AP024896.1"/>
</dbReference>
<dbReference type="EMBL" id="CP138204">
    <property type="protein sequence ID" value="WPC76332.1"/>
    <property type="molecule type" value="Genomic_DNA"/>
</dbReference>
<keyword evidence="5" id="KW-0169">Cobalamin biosynthesis</keyword>
<evidence type="ECO:0000256" key="3">
    <source>
        <dbReference type="ARBA" id="ARBA00011991"/>
    </source>
</evidence>
<evidence type="ECO:0000256" key="6">
    <source>
        <dbReference type="ARBA" id="ARBA00022676"/>
    </source>
</evidence>
<dbReference type="SUPFAM" id="SSF52733">
    <property type="entry name" value="Nicotinate mononucleotide:5,6-dimethylbenzimidazole phosphoribosyltransferase (CobT)"/>
    <property type="match status" value="1"/>
</dbReference>
<dbReference type="NCBIfam" id="NF000996">
    <property type="entry name" value="PRK00105.1"/>
    <property type="match status" value="1"/>
</dbReference>
<evidence type="ECO:0000256" key="1">
    <source>
        <dbReference type="ARBA" id="ARBA00005049"/>
    </source>
</evidence>
<evidence type="ECO:0000256" key="4">
    <source>
        <dbReference type="ARBA" id="ARBA00015486"/>
    </source>
</evidence>
<evidence type="ECO:0000256" key="8">
    <source>
        <dbReference type="ARBA" id="ARBA00047340"/>
    </source>
</evidence>
<keyword evidence="7 10" id="KW-0808">Transferase</keyword>
<evidence type="ECO:0000313" key="11">
    <source>
        <dbReference type="Proteomes" id="UP001304071"/>
    </source>
</evidence>
<dbReference type="InterPro" id="IPR036087">
    <property type="entry name" value="Nict_dMeBzImd_PRibTrfase_sf"/>
</dbReference>
<keyword evidence="6 10" id="KW-0328">Glycosyltransferase</keyword>
<comment type="catalytic activity">
    <reaction evidence="8">
        <text>5,6-dimethylbenzimidazole + nicotinate beta-D-ribonucleotide = alpha-ribazole 5'-phosphate + nicotinate + H(+)</text>
        <dbReference type="Rhea" id="RHEA:11196"/>
        <dbReference type="ChEBI" id="CHEBI:15378"/>
        <dbReference type="ChEBI" id="CHEBI:15890"/>
        <dbReference type="ChEBI" id="CHEBI:32544"/>
        <dbReference type="ChEBI" id="CHEBI:57502"/>
        <dbReference type="ChEBI" id="CHEBI:57918"/>
        <dbReference type="EC" id="2.4.2.21"/>
    </reaction>
</comment>
<dbReference type="Pfam" id="PF02277">
    <property type="entry name" value="DBI_PRT"/>
    <property type="match status" value="1"/>
</dbReference>
<dbReference type="PANTHER" id="PTHR43463">
    <property type="entry name" value="NICOTINATE-NUCLEOTIDE--DIMETHYLBENZIMIDAZOLE PHOSPHORIBOSYLTRANSFERASE"/>
    <property type="match status" value="1"/>
</dbReference>
<dbReference type="Proteomes" id="UP001304071">
    <property type="component" value="Chromosome 2"/>
</dbReference>
<protein>
    <recommendedName>
        <fullName evidence="4 9">Nicotinate-nucleotide--dimethylbenzimidazole phosphoribosyltransferase</fullName>
        <ecNumber evidence="3 9">2.4.2.21</ecNumber>
    </recommendedName>
</protein>
<comment type="similarity">
    <text evidence="2">Belongs to the CobT family.</text>
</comment>
<dbReference type="InterPro" id="IPR023195">
    <property type="entry name" value="Nict_dMeBzImd_PRibTrfase_N"/>
</dbReference>
<dbReference type="GO" id="GO:0008939">
    <property type="term" value="F:nicotinate-nucleotide-dimethylbenzimidazole phosphoribosyltransferase activity"/>
    <property type="evidence" value="ECO:0007669"/>
    <property type="project" value="UniProtKB-EC"/>
</dbReference>
<keyword evidence="11" id="KW-1185">Reference proteome</keyword>